<accession>A0AAD5MSU0</accession>
<evidence type="ECO:0000313" key="1">
    <source>
        <dbReference type="EMBL" id="KAJ1361203.1"/>
    </source>
</evidence>
<evidence type="ECO:0000313" key="2">
    <source>
        <dbReference type="Proteomes" id="UP001196413"/>
    </source>
</evidence>
<comment type="caution">
    <text evidence="1">The sequence shown here is derived from an EMBL/GenBank/DDBJ whole genome shotgun (WGS) entry which is preliminary data.</text>
</comment>
<name>A0AAD5MSU0_PARTN</name>
<proteinExistence type="predicted"/>
<organism evidence="1 2">
    <name type="scientific">Parelaphostrongylus tenuis</name>
    <name type="common">Meningeal worm</name>
    <dbReference type="NCBI Taxonomy" id="148309"/>
    <lineage>
        <taxon>Eukaryota</taxon>
        <taxon>Metazoa</taxon>
        <taxon>Ecdysozoa</taxon>
        <taxon>Nematoda</taxon>
        <taxon>Chromadorea</taxon>
        <taxon>Rhabditida</taxon>
        <taxon>Rhabditina</taxon>
        <taxon>Rhabditomorpha</taxon>
        <taxon>Strongyloidea</taxon>
        <taxon>Metastrongylidae</taxon>
        <taxon>Parelaphostrongylus</taxon>
    </lineage>
</organism>
<dbReference type="Proteomes" id="UP001196413">
    <property type="component" value="Unassembled WGS sequence"/>
</dbReference>
<protein>
    <submittedName>
        <fullName evidence="1">Uncharacterized protein</fullName>
    </submittedName>
</protein>
<keyword evidence="2" id="KW-1185">Reference proteome</keyword>
<dbReference type="AlphaFoldDB" id="A0AAD5MSU0"/>
<gene>
    <name evidence="1" type="ORF">KIN20_020400</name>
</gene>
<dbReference type="EMBL" id="JAHQIW010004131">
    <property type="protein sequence ID" value="KAJ1361203.1"/>
    <property type="molecule type" value="Genomic_DNA"/>
</dbReference>
<sequence length="102" mass="12084">MDETNYRNGSQENAPVPKREHLYFGRTYLLKELISWIHIYICISCIRASRYSIDHGIKLALVAMHERNHRYGRQSREDEKNDRCADMPLLACKKNPMKQCQD</sequence>
<reference evidence="1" key="1">
    <citation type="submission" date="2021-06" db="EMBL/GenBank/DDBJ databases">
        <title>Parelaphostrongylus tenuis whole genome reference sequence.</title>
        <authorList>
            <person name="Garwood T.J."/>
            <person name="Larsen P.A."/>
            <person name="Fountain-Jones N.M."/>
            <person name="Garbe J.R."/>
            <person name="Macchietto M.G."/>
            <person name="Kania S.A."/>
            <person name="Gerhold R.W."/>
            <person name="Richards J.E."/>
            <person name="Wolf T.M."/>
        </authorList>
    </citation>
    <scope>NUCLEOTIDE SEQUENCE</scope>
    <source>
        <strain evidence="1">MNPRO001-30</strain>
        <tissue evidence="1">Meninges</tissue>
    </source>
</reference>